<accession>A0A8R1IAK8</accession>
<evidence type="ECO:0000259" key="4">
    <source>
        <dbReference type="Pfam" id="PF03732"/>
    </source>
</evidence>
<dbReference type="GO" id="GO:0004190">
    <property type="term" value="F:aspartic-type endopeptidase activity"/>
    <property type="evidence" value="ECO:0007669"/>
    <property type="project" value="InterPro"/>
</dbReference>
<proteinExistence type="predicted"/>
<dbReference type="Pfam" id="PF03732">
    <property type="entry name" value="Retrotrans_gag"/>
    <property type="match status" value="1"/>
</dbReference>
<dbReference type="Gene3D" id="2.40.70.10">
    <property type="entry name" value="Acid Proteases"/>
    <property type="match status" value="1"/>
</dbReference>
<name>A0A8R1IAK8_CAEJA</name>
<keyword evidence="3" id="KW-1133">Transmembrane helix</keyword>
<feature type="region of interest" description="Disordered" evidence="2">
    <location>
        <begin position="283"/>
        <end position="339"/>
    </location>
</feature>
<feature type="compositionally biased region" description="Basic and acidic residues" evidence="2">
    <location>
        <begin position="323"/>
        <end position="333"/>
    </location>
</feature>
<dbReference type="GO" id="GO:0006508">
    <property type="term" value="P:proteolysis"/>
    <property type="evidence" value="ECO:0007669"/>
    <property type="project" value="InterPro"/>
</dbReference>
<keyword evidence="3" id="KW-0472">Membrane</keyword>
<feature type="transmembrane region" description="Helical" evidence="3">
    <location>
        <begin position="1302"/>
        <end position="1324"/>
    </location>
</feature>
<dbReference type="Gene3D" id="1.20.5.1890">
    <property type="match status" value="1"/>
</dbReference>
<feature type="transmembrane region" description="Helical" evidence="3">
    <location>
        <begin position="120"/>
        <end position="140"/>
    </location>
</feature>
<evidence type="ECO:0000256" key="1">
    <source>
        <dbReference type="SAM" id="Coils"/>
    </source>
</evidence>
<feature type="compositionally biased region" description="Low complexity" evidence="2">
    <location>
        <begin position="197"/>
        <end position="212"/>
    </location>
</feature>
<feature type="coiled-coil region" evidence="1">
    <location>
        <begin position="69"/>
        <end position="96"/>
    </location>
</feature>
<sequence length="1786" mass="202153">MANPSWTTDTCLPRFTGNTTIQPSHLLSLKNAVVIDFNAINARMSEATSQVQAEMTAVVQLSQQRGGSVKAAEQHIEALRQRIEAIEDELAVRQAAVASADRTFFIYSLLCIQIRYSADILYPIFICIHTILYSFVIFCIHSTHLSTVSLSSPSFCPIIETFYILDASSDRILRSHPSKPSDFVELPTRPKRKAKSKAPTTTTSEEPTSVTPPRTPTKKSDDQEVHDWIATLPEHRTFPPVGTASESFQSTPTLGSQVLTLNSPLKEQLSLLATRLHNLVRKESETPHAHSDVSQTLTGTPPSNFTANRTPTRSPSPTPNMPKTEEENNRENSDVSSDEEYLADMEKHLGDHKTAQRDNEEVLGRIGRGSHGATGITLLPFFLRNPALDKYNSLEDRERKTWKRVTSALLKLHQCEADKEIAIQEISNCTQGKGSVRDFAEKIRKLGTYAYDDLDKAARDRLMATHLLNGVSKDIRLELRRLPSTPKTLREMALQAEKIERLQKIEADEDEEEDARIAAVQMQFPENQQRGHFNFRGRGYHGGYYNQGYNQGRRRWQPAQQYPPQFLPQEQWQQFQQFQQWQQQQQQGFQGFQPTQRPAIVAPPPPPPARQGSGQTHRERLGINSVSKFLLLICAISLLPMSSTLQICGFGLTGNLFVPPSPISCSFPSELQLQRHQIHIHMPRPEAVELEAFKCFKTKLKAKKFGFLSIYQVTEMEVMKDTYVDVSVDECRNAILGKKYQNQNLEKISPGYYRTDSMANWTSTSYWFGSTEVDLFEFTVQKGIIATMDGSTIVSDLVVWETHSEKRECPYQYSSTTNAIVNYDYIAVEELDIFSKIDKDLRKLHKIMDACFLNNALLTDDGILIEFPDQYHRRPQHTALWYRSKREVAYIMGEDGTQIALEIGQNFTTPLIWKLFGKTNIMDGPTIKQNIEDPILLKEFKRFNVTKTILERCGRFYPEDRKHPKNYLIMALKAIRIAQYTWREKKRLAELPRELSPGERTTKMLLEEGDTFLFDTLLAREFGESRQDLLNEDHEFPLPTFNETQMAKEPRMEPYTESSWIAPPPPAAPMTKTTSAPQNIQAESTISTQDGFMSSCRNQYMATSLFETLLAIDPTAAVRQLLKRRDVSAKRVGDSLLVSKCRPVIPTTTHWSRKINNTCYELVPVTVDDVIWFQLPGSEDLVGEAATIPCIERTPIIHQEKLGGSDRKITQYLLETPRTFYTTLEEETGVSTGADKENERRYSRHQRDLENILQKDGILHEGWDLLRNTTRQLGKSAKEMYHSTIDSIESGSRKIFFSLVDLLLWICIPLVGMLLCIGCTYGYVKYLAFKKSTKLARRAVSSTTDALLGQLLHINQVQVQANAPQPQVKPKIHRTYEQEYPVVGVNAVHIKHEKTSQTPHIDVFLQEGVLEALFDTGANVTYMRMGCVKGKIDTTKQSIARAANGGYIQFLGTITEEISIGDIHIPHEIRVSLDNDCPADMLIGTDVMKKINQTGLTRECRRLPTAHHSTTAACRTVHAKGGDKNGGRHEHFDELVLELFAICAENSQSLTLRHSLVSIAINMHKKEITIGSSVISINAITGQEEKLEVYPTMDVDINPQSEAVIPATINNLDTRTGSEFLLEDTRQDSGSDIYSVAKSMVTAEKDGKTMVQVFNPTASTLRVKTKKPIAIASRVSEIKSLDQDMPPPEAHWESKLPDFPQEIPDNFRISDMVDLSEANLTQEEKQQLIEIIDRHPKAFVGKDGVLGEYTGKIKHRIDLMNGCKFPQAKIYRIPLEKREEIEIKSK</sequence>
<dbReference type="Proteomes" id="UP000005237">
    <property type="component" value="Unassembled WGS sequence"/>
</dbReference>
<feature type="domain" description="Retrotransposon gag" evidence="4">
    <location>
        <begin position="378"/>
        <end position="456"/>
    </location>
</feature>
<evidence type="ECO:0000313" key="6">
    <source>
        <dbReference type="Proteomes" id="UP000005237"/>
    </source>
</evidence>
<organism evidence="5 6">
    <name type="scientific">Caenorhabditis japonica</name>
    <dbReference type="NCBI Taxonomy" id="281687"/>
    <lineage>
        <taxon>Eukaryota</taxon>
        <taxon>Metazoa</taxon>
        <taxon>Ecdysozoa</taxon>
        <taxon>Nematoda</taxon>
        <taxon>Chromadorea</taxon>
        <taxon>Rhabditida</taxon>
        <taxon>Rhabditina</taxon>
        <taxon>Rhabditomorpha</taxon>
        <taxon>Rhabditoidea</taxon>
        <taxon>Rhabditidae</taxon>
        <taxon>Peloderinae</taxon>
        <taxon>Caenorhabditis</taxon>
    </lineage>
</organism>
<dbReference type="SUPFAM" id="SSF50630">
    <property type="entry name" value="Acid proteases"/>
    <property type="match status" value="1"/>
</dbReference>
<keyword evidence="3" id="KW-0812">Transmembrane</keyword>
<reference evidence="6" key="1">
    <citation type="submission" date="2010-08" db="EMBL/GenBank/DDBJ databases">
        <authorList>
            <consortium name="Caenorhabditis japonica Sequencing Consortium"/>
            <person name="Wilson R.K."/>
        </authorList>
    </citation>
    <scope>NUCLEOTIDE SEQUENCE [LARGE SCALE GENOMIC DNA]</scope>
    <source>
        <strain evidence="6">DF5081</strain>
    </source>
</reference>
<keyword evidence="1" id="KW-0175">Coiled coil</keyword>
<reference evidence="5" key="2">
    <citation type="submission" date="2022-06" db="UniProtKB">
        <authorList>
            <consortium name="EnsemblMetazoa"/>
        </authorList>
    </citation>
    <scope>IDENTIFICATION</scope>
    <source>
        <strain evidence="5">DF5081</strain>
    </source>
</reference>
<dbReference type="InterPro" id="IPR021109">
    <property type="entry name" value="Peptidase_aspartic_dom_sf"/>
</dbReference>
<evidence type="ECO:0000256" key="3">
    <source>
        <dbReference type="SAM" id="Phobius"/>
    </source>
</evidence>
<feature type="region of interest" description="Disordered" evidence="2">
    <location>
        <begin position="586"/>
        <end position="617"/>
    </location>
</feature>
<dbReference type="InterPro" id="IPR005162">
    <property type="entry name" value="Retrotrans_gag_dom"/>
</dbReference>
<evidence type="ECO:0000313" key="5">
    <source>
        <dbReference type="EnsemblMetazoa" id="CJA23045a.1"/>
    </source>
</evidence>
<evidence type="ECO:0000256" key="2">
    <source>
        <dbReference type="SAM" id="MobiDB-lite"/>
    </source>
</evidence>
<dbReference type="SUPFAM" id="SSF161008">
    <property type="entry name" value="Viral glycoprotein ectodomain-like"/>
    <property type="match status" value="1"/>
</dbReference>
<feature type="compositionally biased region" description="Low complexity" evidence="2">
    <location>
        <begin position="586"/>
        <end position="600"/>
    </location>
</feature>
<dbReference type="PROSITE" id="PS00141">
    <property type="entry name" value="ASP_PROTEASE"/>
    <property type="match status" value="1"/>
</dbReference>
<feature type="region of interest" description="Disordered" evidence="2">
    <location>
        <begin position="176"/>
        <end position="223"/>
    </location>
</feature>
<dbReference type="CDD" id="cd00303">
    <property type="entry name" value="retropepsin_like"/>
    <property type="match status" value="1"/>
</dbReference>
<feature type="compositionally biased region" description="Polar residues" evidence="2">
    <location>
        <begin position="292"/>
        <end position="308"/>
    </location>
</feature>
<dbReference type="EnsemblMetazoa" id="CJA23045a.1">
    <property type="protein sequence ID" value="CJA23045a.1"/>
    <property type="gene ID" value="WBGene00178617"/>
</dbReference>
<dbReference type="InterPro" id="IPR001969">
    <property type="entry name" value="Aspartic_peptidase_AS"/>
</dbReference>
<protein>
    <submittedName>
        <fullName evidence="5">Retrotrans_gag domain-containing protein</fullName>
    </submittedName>
</protein>
<keyword evidence="6" id="KW-1185">Reference proteome</keyword>